<dbReference type="InterPro" id="IPR011009">
    <property type="entry name" value="Kinase-like_dom_sf"/>
</dbReference>
<dbReference type="SUPFAM" id="SSF56112">
    <property type="entry name" value="Protein kinase-like (PK-like)"/>
    <property type="match status" value="1"/>
</dbReference>
<evidence type="ECO:0008006" key="4">
    <source>
        <dbReference type="Google" id="ProtNLM"/>
    </source>
</evidence>
<reference evidence="2 3" key="1">
    <citation type="submission" date="2016-07" db="EMBL/GenBank/DDBJ databases">
        <title>Comparative genomics of the entomopathogenic fungus Beauveria bassiana.</title>
        <authorList>
            <person name="Valero Jimenez C.A."/>
            <person name="Zwaan B.J."/>
            <person name="Van Kan J.A."/>
            <person name="Takken W."/>
            <person name="Debets A.J."/>
            <person name="Schoustra S.E."/>
            <person name="Koenraadt C.J."/>
        </authorList>
    </citation>
    <scope>NUCLEOTIDE SEQUENCE [LARGE SCALE GENOMIC DNA]</scope>
    <source>
        <strain evidence="2 3">ARSEF 8028</strain>
    </source>
</reference>
<comment type="caution">
    <text evidence="2">The sequence shown here is derived from an EMBL/GenBank/DDBJ whole genome shotgun (WGS) entry which is preliminary data.</text>
</comment>
<feature type="compositionally biased region" description="Basic and acidic residues" evidence="1">
    <location>
        <begin position="80"/>
        <end position="90"/>
    </location>
</feature>
<feature type="region of interest" description="Disordered" evidence="1">
    <location>
        <begin position="79"/>
        <end position="129"/>
    </location>
</feature>
<evidence type="ECO:0000313" key="3">
    <source>
        <dbReference type="Proteomes" id="UP000237441"/>
    </source>
</evidence>
<dbReference type="AlphaFoldDB" id="A0A2S7YQA3"/>
<accession>A0A2S7YQA3</accession>
<dbReference type="Proteomes" id="UP000237441">
    <property type="component" value="Unassembled WGS sequence"/>
</dbReference>
<sequence length="379" mass="42022">MLGGKEMALYSYAVTVLPPKPLPLACISTGHPYPVRVANFCVSIQHGELLTTMSAHYNKIRYSEIKLQDVPAREAFVAQDGREMSHDTPTEPRNAPKRLKKKQSPTTPTDDCQPAKKNDGSITPAPAPVRLPQDTYLKLFDLQLGDSDYFTVAEEKSPDPERNPVVIIKTFTGRRAESQVQAIRRIQHNQFVDAREFFPIEGGYLVSFEFMPLALCEIAGNPLLDDLRLASVVGQIVDGLLYLERNGLEHSSLTCSNVLVDLFGNIKLWGQEHIRTSVGGCQHAKAVGEIIMYLAHGQARDDGNVGLDDPRRFPLAFGFLSATQTTSKLTTLSENAFLRLPWHRRRVAGMVSMTNTWVGYGYRFPATAAGGMCDIDSRT</sequence>
<gene>
    <name evidence="2" type="ORF">BB8028_0009g01960</name>
</gene>
<proteinExistence type="predicted"/>
<organism evidence="2 3">
    <name type="scientific">Beauveria bassiana</name>
    <name type="common">White muscardine disease fungus</name>
    <name type="synonym">Tritirachium shiotae</name>
    <dbReference type="NCBI Taxonomy" id="176275"/>
    <lineage>
        <taxon>Eukaryota</taxon>
        <taxon>Fungi</taxon>
        <taxon>Dikarya</taxon>
        <taxon>Ascomycota</taxon>
        <taxon>Pezizomycotina</taxon>
        <taxon>Sordariomycetes</taxon>
        <taxon>Hypocreomycetidae</taxon>
        <taxon>Hypocreales</taxon>
        <taxon>Cordycipitaceae</taxon>
        <taxon>Beauveria</taxon>
    </lineage>
</organism>
<dbReference type="OrthoDB" id="5140520at2759"/>
<evidence type="ECO:0000256" key="1">
    <source>
        <dbReference type="SAM" id="MobiDB-lite"/>
    </source>
</evidence>
<protein>
    <recommendedName>
        <fullName evidence="4">Protein kinase domain-containing protein</fullName>
    </recommendedName>
</protein>
<name>A0A2S7YQA3_BEABA</name>
<dbReference type="Gene3D" id="1.10.510.10">
    <property type="entry name" value="Transferase(Phosphotransferase) domain 1"/>
    <property type="match status" value="1"/>
</dbReference>
<evidence type="ECO:0000313" key="2">
    <source>
        <dbReference type="EMBL" id="PQK18002.1"/>
    </source>
</evidence>
<dbReference type="EMBL" id="JRHA01000009">
    <property type="protein sequence ID" value="PQK18002.1"/>
    <property type="molecule type" value="Genomic_DNA"/>
</dbReference>